<evidence type="ECO:0000313" key="3">
    <source>
        <dbReference type="EMBL" id="OBZ90392.1"/>
    </source>
</evidence>
<dbReference type="InterPro" id="IPR000300">
    <property type="entry name" value="IPPc"/>
</dbReference>
<dbReference type="Pfam" id="PF22669">
    <property type="entry name" value="Exo_endo_phos2"/>
    <property type="match status" value="1"/>
</dbReference>
<feature type="compositionally biased region" description="Polar residues" evidence="1">
    <location>
        <begin position="67"/>
        <end position="91"/>
    </location>
</feature>
<dbReference type="InterPro" id="IPR046985">
    <property type="entry name" value="IP5"/>
</dbReference>
<dbReference type="InterPro" id="IPR036691">
    <property type="entry name" value="Endo/exonu/phosph_ase_sf"/>
</dbReference>
<sequence length="777" mass="85840">MEGNEEQQSFQALKSKWAQQSLTKQEQSANTSPIISPPPIPPKPALHPKPAVDVEAKGTDREVPSKRVSTLTNQFETVNTPPGNFSNSQSPHHAAKISEDEDDPFYGSSDGDSDIEEDDDEENEEANMEGDTSLIQQVQKAHLQYTKLEEPRFVGAPGARSQDNLSVIPAPSPSVSSSSIRSTNGNKRPPPPPPPSRKYHNATKPISHTSICNGSIAPPIVQSPAPPPPVVDIPLASEPSNPSSTLQLPIAVEAVNVSPPVLPPRPTGSPLMPQLPPRPSQSTLARAHTIASAPHPKPLAVASFESSAPVLGSVEVDDNALRIRRANTTSTNKQRAMSRSELLITSSTCPDFSKATRNAPLIVLEKPFSTGHRSSLNAVAVTQNVLVTGASSLRTWDVHTGTVISTILTEGSNNNGGNSQNSDGGDRVRALAVAPSRIPADEGRYVWVARNDNSISVIDIRGGGAHKVLSKRHDVHMTSINFLLRYGNSEIWSIDDSGILNVWDVISSDYHAQQNPLLTAMPRRYHVTAHAVAATIYGSKLWMSSGRTLAAHTIPGILQSASFPRRDYADVFVHGGDGAMILDHEFCFLSGDLNYRIKMARKDVLRILANNNKKEAWEKLQEQDQLLRQKINNPLFKLLTFEEAPIQFDPTYKYDPGTDFYDSSEKKRVPAWCDRILYKGKNIQNLFYRRYEPRCSDHRPIAAGFSFETKITDQKKRDMLMSKVEEEWREHVERFIKDKKARYVADYEMCSLSEAFTRLEKSDWDVNDTVIKLLGEI</sequence>
<evidence type="ECO:0000313" key="4">
    <source>
        <dbReference type="Proteomes" id="UP000093000"/>
    </source>
</evidence>
<feature type="non-terminal residue" evidence="3">
    <location>
        <position position="777"/>
    </location>
</feature>
<dbReference type="PANTHER" id="PTHR11200:SF240">
    <property type="entry name" value="INOSITOL POLYPHOSPHATE 5-PHOSPHATASE C9G1.10C-RELATED"/>
    <property type="match status" value="1"/>
</dbReference>
<dbReference type="SUPFAM" id="SSF50978">
    <property type="entry name" value="WD40 repeat-like"/>
    <property type="match status" value="1"/>
</dbReference>
<comment type="caution">
    <text evidence="3">The sequence shown here is derived from an EMBL/GenBank/DDBJ whole genome shotgun (WGS) entry which is preliminary data.</text>
</comment>
<feature type="compositionally biased region" description="Pro residues" evidence="1">
    <location>
        <begin position="35"/>
        <end position="47"/>
    </location>
</feature>
<reference evidence="3 4" key="1">
    <citation type="submission" date="2016-03" db="EMBL/GenBank/DDBJ databases">
        <title>Choanephora cucurbitarum.</title>
        <authorList>
            <person name="Min B."/>
            <person name="Park H."/>
            <person name="Park J.-H."/>
            <person name="Shin H.-D."/>
            <person name="Choi I.-G."/>
        </authorList>
    </citation>
    <scope>NUCLEOTIDE SEQUENCE [LARGE SCALE GENOMIC DNA]</scope>
    <source>
        <strain evidence="3 4">KUS-F28377</strain>
    </source>
</reference>
<protein>
    <submittedName>
        <fullName evidence="3">Putative inositol polyphosphate 5-phosphatase C9G1.10c</fullName>
    </submittedName>
</protein>
<name>A0A1C7NMN0_9FUNG</name>
<dbReference type="SMART" id="SM00128">
    <property type="entry name" value="IPPc"/>
    <property type="match status" value="1"/>
</dbReference>
<feature type="compositionally biased region" description="Low complexity" evidence="1">
    <location>
        <begin position="166"/>
        <end position="182"/>
    </location>
</feature>
<accession>A0A1C7NMN0</accession>
<gene>
    <name evidence="3" type="ORF">A0J61_01570</name>
</gene>
<dbReference type="SUPFAM" id="SSF56219">
    <property type="entry name" value="DNase I-like"/>
    <property type="match status" value="1"/>
</dbReference>
<feature type="compositionally biased region" description="Polar residues" evidence="1">
    <location>
        <begin position="1"/>
        <end position="31"/>
    </location>
</feature>
<feature type="region of interest" description="Disordered" evidence="1">
    <location>
        <begin position="1"/>
        <end position="231"/>
    </location>
</feature>
<dbReference type="GO" id="GO:0004439">
    <property type="term" value="F:phosphatidylinositol-4,5-bisphosphate 5-phosphatase activity"/>
    <property type="evidence" value="ECO:0007669"/>
    <property type="project" value="TreeGrafter"/>
</dbReference>
<feature type="domain" description="Inositol polyphosphate-related phosphatase" evidence="2">
    <location>
        <begin position="426"/>
        <end position="713"/>
    </location>
</feature>
<keyword evidence="4" id="KW-1185">Reference proteome</keyword>
<dbReference type="EMBL" id="LUGH01000051">
    <property type="protein sequence ID" value="OBZ90392.1"/>
    <property type="molecule type" value="Genomic_DNA"/>
</dbReference>
<evidence type="ECO:0000256" key="1">
    <source>
        <dbReference type="SAM" id="MobiDB-lite"/>
    </source>
</evidence>
<dbReference type="Proteomes" id="UP000093000">
    <property type="component" value="Unassembled WGS sequence"/>
</dbReference>
<proteinExistence type="predicted"/>
<feature type="compositionally biased region" description="Acidic residues" evidence="1">
    <location>
        <begin position="111"/>
        <end position="128"/>
    </location>
</feature>
<dbReference type="PANTHER" id="PTHR11200">
    <property type="entry name" value="INOSITOL 5-PHOSPHATASE"/>
    <property type="match status" value="1"/>
</dbReference>
<dbReference type="InterPro" id="IPR015943">
    <property type="entry name" value="WD40/YVTN_repeat-like_dom_sf"/>
</dbReference>
<evidence type="ECO:0000259" key="2">
    <source>
        <dbReference type="SMART" id="SM00128"/>
    </source>
</evidence>
<dbReference type="Gene3D" id="2.130.10.10">
    <property type="entry name" value="YVTN repeat-like/Quinoprotein amine dehydrogenase"/>
    <property type="match status" value="1"/>
</dbReference>
<dbReference type="AlphaFoldDB" id="A0A1C7NMN0"/>
<feature type="compositionally biased region" description="Basic and acidic residues" evidence="1">
    <location>
        <begin position="50"/>
        <end position="65"/>
    </location>
</feature>
<dbReference type="OrthoDB" id="2248459at2759"/>
<dbReference type="STRING" id="101091.A0A1C7NMN0"/>
<organism evidence="3 4">
    <name type="scientific">Choanephora cucurbitarum</name>
    <dbReference type="NCBI Taxonomy" id="101091"/>
    <lineage>
        <taxon>Eukaryota</taxon>
        <taxon>Fungi</taxon>
        <taxon>Fungi incertae sedis</taxon>
        <taxon>Mucoromycota</taxon>
        <taxon>Mucoromycotina</taxon>
        <taxon>Mucoromycetes</taxon>
        <taxon>Mucorales</taxon>
        <taxon>Mucorineae</taxon>
        <taxon>Choanephoraceae</taxon>
        <taxon>Choanephoroideae</taxon>
        <taxon>Choanephora</taxon>
    </lineage>
</organism>
<dbReference type="InParanoid" id="A0A1C7NMN0"/>
<dbReference type="InterPro" id="IPR036322">
    <property type="entry name" value="WD40_repeat_dom_sf"/>
</dbReference>
<feature type="compositionally biased region" description="Polar residues" evidence="1">
    <location>
        <begin position="204"/>
        <end position="213"/>
    </location>
</feature>
<dbReference type="GO" id="GO:0046856">
    <property type="term" value="P:phosphatidylinositol dephosphorylation"/>
    <property type="evidence" value="ECO:0007669"/>
    <property type="project" value="InterPro"/>
</dbReference>
<dbReference type="Gene3D" id="3.60.10.10">
    <property type="entry name" value="Endonuclease/exonuclease/phosphatase"/>
    <property type="match status" value="1"/>
</dbReference>